<dbReference type="OrthoDB" id="2418081at2759"/>
<dbReference type="AlphaFoldDB" id="A0A0C3H349"/>
<dbReference type="InterPro" id="IPR029058">
    <property type="entry name" value="AB_hydrolase_fold"/>
</dbReference>
<reference evidence="4" key="2">
    <citation type="submission" date="2015-01" db="EMBL/GenBank/DDBJ databases">
        <title>Evolutionary Origins and Diversification of the Mycorrhizal Mutualists.</title>
        <authorList>
            <consortium name="DOE Joint Genome Institute"/>
            <consortium name="Mycorrhizal Genomics Consortium"/>
            <person name="Kohler A."/>
            <person name="Kuo A."/>
            <person name="Nagy L.G."/>
            <person name="Floudas D."/>
            <person name="Copeland A."/>
            <person name="Barry K.W."/>
            <person name="Cichocki N."/>
            <person name="Veneault-Fourrey C."/>
            <person name="LaButti K."/>
            <person name="Lindquist E.A."/>
            <person name="Lipzen A."/>
            <person name="Lundell T."/>
            <person name="Morin E."/>
            <person name="Murat C."/>
            <person name="Riley R."/>
            <person name="Ohm R."/>
            <person name="Sun H."/>
            <person name="Tunlid A."/>
            <person name="Henrissat B."/>
            <person name="Grigoriev I.V."/>
            <person name="Hibbett D.S."/>
            <person name="Martin F."/>
        </authorList>
    </citation>
    <scope>NUCLEOTIDE SEQUENCE [LARGE SCALE GENOMIC DNA]</scope>
    <source>
        <strain evidence="4">Zn</strain>
    </source>
</reference>
<protein>
    <recommendedName>
        <fullName evidence="2">Phospholipase/carboxylesterase/thioesterase domain-containing protein</fullName>
    </recommendedName>
</protein>
<dbReference type="SUPFAM" id="SSF53474">
    <property type="entry name" value="alpha/beta-Hydrolases"/>
    <property type="match status" value="1"/>
</dbReference>
<evidence type="ECO:0000313" key="4">
    <source>
        <dbReference type="Proteomes" id="UP000054321"/>
    </source>
</evidence>
<sequence length="262" mass="28732">MQAHIYPEPHVILPNLPHIHTNTLILLHGTSTSGPELAAPLLSTNFIGPSSQTPATIHQFFPTCKFVFPTGSLNPTTVFNSRHTHAWFDVHSFADRTIGEDSASFRHGLRASLRYLAALIKAEVEILRKQKTGGRVVMGGFSQGAAMVITLLLSGELEMAGIGSEFGGVVGMSGWLPLRSQIDEVSKDISYDVPIFLGHGQADEKVRLELGLQAMRVLRALGFDVQWEGYNGLSHWWNAEEIANIAKFMETVWSRDAGSRVA</sequence>
<keyword evidence="4" id="KW-1185">Reference proteome</keyword>
<feature type="domain" description="Phospholipase/carboxylesterase/thioesterase" evidence="2">
    <location>
        <begin position="20"/>
        <end position="252"/>
    </location>
</feature>
<dbReference type="GO" id="GO:0052689">
    <property type="term" value="F:carboxylic ester hydrolase activity"/>
    <property type="evidence" value="ECO:0007669"/>
    <property type="project" value="TreeGrafter"/>
</dbReference>
<reference evidence="3 4" key="1">
    <citation type="submission" date="2014-04" db="EMBL/GenBank/DDBJ databases">
        <authorList>
            <consortium name="DOE Joint Genome Institute"/>
            <person name="Kuo A."/>
            <person name="Martino E."/>
            <person name="Perotto S."/>
            <person name="Kohler A."/>
            <person name="Nagy L.G."/>
            <person name="Floudas D."/>
            <person name="Copeland A."/>
            <person name="Barry K.W."/>
            <person name="Cichocki N."/>
            <person name="Veneault-Fourrey C."/>
            <person name="LaButti K."/>
            <person name="Lindquist E.A."/>
            <person name="Lipzen A."/>
            <person name="Lundell T."/>
            <person name="Morin E."/>
            <person name="Murat C."/>
            <person name="Sun H."/>
            <person name="Tunlid A."/>
            <person name="Henrissat B."/>
            <person name="Grigoriev I.V."/>
            <person name="Hibbett D.S."/>
            <person name="Martin F."/>
            <person name="Nordberg H.P."/>
            <person name="Cantor M.N."/>
            <person name="Hua S.X."/>
        </authorList>
    </citation>
    <scope>NUCLEOTIDE SEQUENCE [LARGE SCALE GENOMIC DNA]</scope>
    <source>
        <strain evidence="3 4">Zn</strain>
    </source>
</reference>
<dbReference type="InterPro" id="IPR003140">
    <property type="entry name" value="PLipase/COase/thioEstase"/>
</dbReference>
<organism evidence="3 4">
    <name type="scientific">Oidiodendron maius (strain Zn)</name>
    <dbReference type="NCBI Taxonomy" id="913774"/>
    <lineage>
        <taxon>Eukaryota</taxon>
        <taxon>Fungi</taxon>
        <taxon>Dikarya</taxon>
        <taxon>Ascomycota</taxon>
        <taxon>Pezizomycotina</taxon>
        <taxon>Leotiomycetes</taxon>
        <taxon>Leotiomycetes incertae sedis</taxon>
        <taxon>Myxotrichaceae</taxon>
        <taxon>Oidiodendron</taxon>
    </lineage>
</organism>
<dbReference type="HOGENOM" id="CLU_049413_2_2_1"/>
<evidence type="ECO:0000259" key="2">
    <source>
        <dbReference type="Pfam" id="PF02230"/>
    </source>
</evidence>
<comment type="similarity">
    <text evidence="1">Belongs to the AB hydrolase superfamily. AB hydrolase 2 family.</text>
</comment>
<name>A0A0C3H349_OIDMZ</name>
<dbReference type="STRING" id="913774.A0A0C3H349"/>
<gene>
    <name evidence="3" type="ORF">OIDMADRAFT_129925</name>
</gene>
<dbReference type="Pfam" id="PF02230">
    <property type="entry name" value="Abhydrolase_2"/>
    <property type="match status" value="1"/>
</dbReference>
<dbReference type="InParanoid" id="A0A0C3H349"/>
<evidence type="ECO:0000313" key="3">
    <source>
        <dbReference type="EMBL" id="KIM97809.1"/>
    </source>
</evidence>
<dbReference type="PANTHER" id="PTHR10655">
    <property type="entry name" value="LYSOPHOSPHOLIPASE-RELATED"/>
    <property type="match status" value="1"/>
</dbReference>
<dbReference type="EMBL" id="KN832881">
    <property type="protein sequence ID" value="KIM97809.1"/>
    <property type="molecule type" value="Genomic_DNA"/>
</dbReference>
<proteinExistence type="inferred from homology"/>
<dbReference type="GO" id="GO:0008474">
    <property type="term" value="F:palmitoyl-(protein) hydrolase activity"/>
    <property type="evidence" value="ECO:0007669"/>
    <property type="project" value="TreeGrafter"/>
</dbReference>
<dbReference type="PANTHER" id="PTHR10655:SF63">
    <property type="entry name" value="PHOSPHOLIPASE_CARBOXYLESTERASE_THIOESTERASE DOMAIN-CONTAINING PROTEIN"/>
    <property type="match status" value="1"/>
</dbReference>
<dbReference type="Proteomes" id="UP000054321">
    <property type="component" value="Unassembled WGS sequence"/>
</dbReference>
<dbReference type="GO" id="GO:0005737">
    <property type="term" value="C:cytoplasm"/>
    <property type="evidence" value="ECO:0007669"/>
    <property type="project" value="TreeGrafter"/>
</dbReference>
<evidence type="ECO:0000256" key="1">
    <source>
        <dbReference type="ARBA" id="ARBA00006499"/>
    </source>
</evidence>
<dbReference type="Gene3D" id="3.40.50.1820">
    <property type="entry name" value="alpha/beta hydrolase"/>
    <property type="match status" value="1"/>
</dbReference>
<accession>A0A0C3H349</accession>
<dbReference type="InterPro" id="IPR050565">
    <property type="entry name" value="LYPA1-2/EST-like"/>
</dbReference>